<dbReference type="EMBL" id="ML208668">
    <property type="protein sequence ID" value="TFK61351.1"/>
    <property type="molecule type" value="Genomic_DNA"/>
</dbReference>
<accession>A0ACD3A6S4</accession>
<sequence>MAIDFDGTQPKIHRYTRPRAGGTHILTCVPHLPCMLILGVKSDSEEFSDCKIHKDRVPISGRWWMICIHPSVDRGAIFSFQLRATKNAEDNALILQHPDRVRVHRISGVLIDAATIQILRRCDGTFEVFSPHDAYYDNNPLFRHWL</sequence>
<gene>
    <name evidence="1" type="ORF">BDN72DRAFT_465373</name>
</gene>
<reference evidence="1 2" key="1">
    <citation type="journal article" date="2019" name="Nat. Ecol. Evol.">
        <title>Megaphylogeny resolves global patterns of mushroom evolution.</title>
        <authorList>
            <person name="Varga T."/>
            <person name="Krizsan K."/>
            <person name="Foldi C."/>
            <person name="Dima B."/>
            <person name="Sanchez-Garcia M."/>
            <person name="Sanchez-Ramirez S."/>
            <person name="Szollosi G.J."/>
            <person name="Szarkandi J.G."/>
            <person name="Papp V."/>
            <person name="Albert L."/>
            <person name="Andreopoulos W."/>
            <person name="Angelini C."/>
            <person name="Antonin V."/>
            <person name="Barry K.W."/>
            <person name="Bougher N.L."/>
            <person name="Buchanan P."/>
            <person name="Buyck B."/>
            <person name="Bense V."/>
            <person name="Catcheside P."/>
            <person name="Chovatia M."/>
            <person name="Cooper J."/>
            <person name="Damon W."/>
            <person name="Desjardin D."/>
            <person name="Finy P."/>
            <person name="Geml J."/>
            <person name="Haridas S."/>
            <person name="Hughes K."/>
            <person name="Justo A."/>
            <person name="Karasinski D."/>
            <person name="Kautmanova I."/>
            <person name="Kiss B."/>
            <person name="Kocsube S."/>
            <person name="Kotiranta H."/>
            <person name="LaButti K.M."/>
            <person name="Lechner B.E."/>
            <person name="Liimatainen K."/>
            <person name="Lipzen A."/>
            <person name="Lukacs Z."/>
            <person name="Mihaltcheva S."/>
            <person name="Morgado L.N."/>
            <person name="Niskanen T."/>
            <person name="Noordeloos M.E."/>
            <person name="Ohm R.A."/>
            <person name="Ortiz-Santana B."/>
            <person name="Ovrebo C."/>
            <person name="Racz N."/>
            <person name="Riley R."/>
            <person name="Savchenko A."/>
            <person name="Shiryaev A."/>
            <person name="Soop K."/>
            <person name="Spirin V."/>
            <person name="Szebenyi C."/>
            <person name="Tomsovsky M."/>
            <person name="Tulloss R.E."/>
            <person name="Uehling J."/>
            <person name="Grigoriev I.V."/>
            <person name="Vagvolgyi C."/>
            <person name="Papp T."/>
            <person name="Martin F.M."/>
            <person name="Miettinen O."/>
            <person name="Hibbett D.S."/>
            <person name="Nagy L.G."/>
        </authorList>
    </citation>
    <scope>NUCLEOTIDE SEQUENCE [LARGE SCALE GENOMIC DNA]</scope>
    <source>
        <strain evidence="1 2">NL-1719</strain>
    </source>
</reference>
<proteinExistence type="predicted"/>
<name>A0ACD3A6S4_9AGAR</name>
<dbReference type="Proteomes" id="UP000308600">
    <property type="component" value="Unassembled WGS sequence"/>
</dbReference>
<organism evidence="1 2">
    <name type="scientific">Pluteus cervinus</name>
    <dbReference type="NCBI Taxonomy" id="181527"/>
    <lineage>
        <taxon>Eukaryota</taxon>
        <taxon>Fungi</taxon>
        <taxon>Dikarya</taxon>
        <taxon>Basidiomycota</taxon>
        <taxon>Agaricomycotina</taxon>
        <taxon>Agaricomycetes</taxon>
        <taxon>Agaricomycetidae</taxon>
        <taxon>Agaricales</taxon>
        <taxon>Pluteineae</taxon>
        <taxon>Pluteaceae</taxon>
        <taxon>Pluteus</taxon>
    </lineage>
</organism>
<evidence type="ECO:0000313" key="1">
    <source>
        <dbReference type="EMBL" id="TFK61351.1"/>
    </source>
</evidence>
<evidence type="ECO:0000313" key="2">
    <source>
        <dbReference type="Proteomes" id="UP000308600"/>
    </source>
</evidence>
<keyword evidence="2" id="KW-1185">Reference proteome</keyword>
<protein>
    <submittedName>
        <fullName evidence="1">Uncharacterized protein</fullName>
    </submittedName>
</protein>